<feature type="chain" id="PRO_5040119349" evidence="1">
    <location>
        <begin position="22"/>
        <end position="210"/>
    </location>
</feature>
<gene>
    <name evidence="2" type="ORF">BS47DRAFT_1378486</name>
</gene>
<organism evidence="2 3">
    <name type="scientific">Hydnum rufescens UP504</name>
    <dbReference type="NCBI Taxonomy" id="1448309"/>
    <lineage>
        <taxon>Eukaryota</taxon>
        <taxon>Fungi</taxon>
        <taxon>Dikarya</taxon>
        <taxon>Basidiomycota</taxon>
        <taxon>Agaricomycotina</taxon>
        <taxon>Agaricomycetes</taxon>
        <taxon>Cantharellales</taxon>
        <taxon>Hydnaceae</taxon>
        <taxon>Hydnum</taxon>
    </lineage>
</organism>
<name>A0A9P6BB31_9AGAM</name>
<reference evidence="2" key="1">
    <citation type="journal article" date="2020" name="Nat. Commun.">
        <title>Large-scale genome sequencing of mycorrhizal fungi provides insights into the early evolution of symbiotic traits.</title>
        <authorList>
            <person name="Miyauchi S."/>
            <person name="Kiss E."/>
            <person name="Kuo A."/>
            <person name="Drula E."/>
            <person name="Kohler A."/>
            <person name="Sanchez-Garcia M."/>
            <person name="Morin E."/>
            <person name="Andreopoulos B."/>
            <person name="Barry K.W."/>
            <person name="Bonito G."/>
            <person name="Buee M."/>
            <person name="Carver A."/>
            <person name="Chen C."/>
            <person name="Cichocki N."/>
            <person name="Clum A."/>
            <person name="Culley D."/>
            <person name="Crous P.W."/>
            <person name="Fauchery L."/>
            <person name="Girlanda M."/>
            <person name="Hayes R.D."/>
            <person name="Keri Z."/>
            <person name="LaButti K."/>
            <person name="Lipzen A."/>
            <person name="Lombard V."/>
            <person name="Magnuson J."/>
            <person name="Maillard F."/>
            <person name="Murat C."/>
            <person name="Nolan M."/>
            <person name="Ohm R.A."/>
            <person name="Pangilinan J."/>
            <person name="Pereira M.F."/>
            <person name="Perotto S."/>
            <person name="Peter M."/>
            <person name="Pfister S."/>
            <person name="Riley R."/>
            <person name="Sitrit Y."/>
            <person name="Stielow J.B."/>
            <person name="Szollosi G."/>
            <person name="Zifcakova L."/>
            <person name="Stursova M."/>
            <person name="Spatafora J.W."/>
            <person name="Tedersoo L."/>
            <person name="Vaario L.M."/>
            <person name="Yamada A."/>
            <person name="Yan M."/>
            <person name="Wang P."/>
            <person name="Xu J."/>
            <person name="Bruns T."/>
            <person name="Baldrian P."/>
            <person name="Vilgalys R."/>
            <person name="Dunand C."/>
            <person name="Henrissat B."/>
            <person name="Grigoriev I.V."/>
            <person name="Hibbett D."/>
            <person name="Nagy L.G."/>
            <person name="Martin F.M."/>
        </authorList>
    </citation>
    <scope>NUCLEOTIDE SEQUENCE</scope>
    <source>
        <strain evidence="2">UP504</strain>
    </source>
</reference>
<dbReference type="OrthoDB" id="2790258at2759"/>
<keyword evidence="3" id="KW-1185">Reference proteome</keyword>
<dbReference type="AlphaFoldDB" id="A0A9P6BB31"/>
<keyword evidence="1" id="KW-0732">Signal</keyword>
<accession>A0A9P6BB31</accession>
<evidence type="ECO:0000256" key="1">
    <source>
        <dbReference type="SAM" id="SignalP"/>
    </source>
</evidence>
<evidence type="ECO:0000313" key="3">
    <source>
        <dbReference type="Proteomes" id="UP000886523"/>
    </source>
</evidence>
<feature type="signal peptide" evidence="1">
    <location>
        <begin position="1"/>
        <end position="21"/>
    </location>
</feature>
<comment type="caution">
    <text evidence="2">The sequence shown here is derived from an EMBL/GenBank/DDBJ whole genome shotgun (WGS) entry which is preliminary data.</text>
</comment>
<proteinExistence type="predicted"/>
<sequence>MRVKMCATFALSVLFLPPVLGQNNNATNRCTVSEPPLYFKIGWWTLDNASNNNTFMVELEKHVLALLKTAPEGDIMARLHGLVNAIRTSSDRRVAFLDTVRQGNASKLFQPPVPEVECFERSRQGGTRHMAIEAMMIQKKYREIRSKNLTDEQWTMAQKILDILDYPHLFQHLMTGEATPTLSSALPAFQCLQDRWEDHAGNTLTWQNTY</sequence>
<dbReference type="EMBL" id="MU128909">
    <property type="protein sequence ID" value="KAF9521089.1"/>
    <property type="molecule type" value="Genomic_DNA"/>
</dbReference>
<dbReference type="Proteomes" id="UP000886523">
    <property type="component" value="Unassembled WGS sequence"/>
</dbReference>
<evidence type="ECO:0000313" key="2">
    <source>
        <dbReference type="EMBL" id="KAF9521089.1"/>
    </source>
</evidence>
<protein>
    <submittedName>
        <fullName evidence="2">Uncharacterized protein</fullName>
    </submittedName>
</protein>